<name>A0A8H5CW31_9AGAR</name>
<keyword evidence="7" id="KW-0906">Nuclear pore complex</keyword>
<proteinExistence type="inferred from homology"/>
<comment type="subcellular location">
    <subcellularLocation>
        <location evidence="1">Nucleus</location>
        <location evidence="1">Nuclear pore complex</location>
    </subcellularLocation>
</comment>
<dbReference type="EMBL" id="JAACJM010000083">
    <property type="protein sequence ID" value="KAF5349025.1"/>
    <property type="molecule type" value="Genomic_DNA"/>
</dbReference>
<dbReference type="GO" id="GO:0031369">
    <property type="term" value="F:translation initiation factor binding"/>
    <property type="evidence" value="ECO:0007669"/>
    <property type="project" value="TreeGrafter"/>
</dbReference>
<feature type="region of interest" description="Disordered" evidence="11">
    <location>
        <begin position="1"/>
        <end position="110"/>
    </location>
</feature>
<keyword evidence="5" id="KW-0653">Protein transport</keyword>
<feature type="compositionally biased region" description="Basic and acidic residues" evidence="11">
    <location>
        <begin position="163"/>
        <end position="172"/>
    </location>
</feature>
<keyword evidence="6" id="KW-0811">Translocation</keyword>
<evidence type="ECO:0000256" key="11">
    <source>
        <dbReference type="SAM" id="MobiDB-lite"/>
    </source>
</evidence>
<evidence type="ECO:0000313" key="13">
    <source>
        <dbReference type="Proteomes" id="UP000559256"/>
    </source>
</evidence>
<feature type="compositionally biased region" description="Basic residues" evidence="11">
    <location>
        <begin position="14"/>
        <end position="23"/>
    </location>
</feature>
<evidence type="ECO:0000256" key="9">
    <source>
        <dbReference type="ARBA" id="ARBA00026227"/>
    </source>
</evidence>
<dbReference type="PANTHER" id="PTHR12960:SF0">
    <property type="entry name" value="MRNA EXPORT FACTOR GLE1"/>
    <property type="match status" value="1"/>
</dbReference>
<dbReference type="InterPro" id="IPR038506">
    <property type="entry name" value="GLE1-like_sf"/>
</dbReference>
<evidence type="ECO:0000256" key="3">
    <source>
        <dbReference type="ARBA" id="ARBA00022448"/>
    </source>
</evidence>
<evidence type="ECO:0000256" key="8">
    <source>
        <dbReference type="ARBA" id="ARBA00023242"/>
    </source>
</evidence>
<evidence type="ECO:0000256" key="5">
    <source>
        <dbReference type="ARBA" id="ARBA00022927"/>
    </source>
</evidence>
<feature type="region of interest" description="Disordered" evidence="11">
    <location>
        <begin position="243"/>
        <end position="300"/>
    </location>
</feature>
<dbReference type="Gene3D" id="1.25.40.510">
    <property type="entry name" value="GLE1-like"/>
    <property type="match status" value="1"/>
</dbReference>
<dbReference type="PANTHER" id="PTHR12960">
    <property type="entry name" value="GLE-1-RELATED"/>
    <property type="match status" value="1"/>
</dbReference>
<dbReference type="OrthoDB" id="420884at2759"/>
<keyword evidence="8" id="KW-0539">Nucleus</keyword>
<evidence type="ECO:0000313" key="12">
    <source>
        <dbReference type="EMBL" id="KAF5349025.1"/>
    </source>
</evidence>
<organism evidence="12 13">
    <name type="scientific">Tetrapyrgos nigripes</name>
    <dbReference type="NCBI Taxonomy" id="182062"/>
    <lineage>
        <taxon>Eukaryota</taxon>
        <taxon>Fungi</taxon>
        <taxon>Dikarya</taxon>
        <taxon>Basidiomycota</taxon>
        <taxon>Agaricomycotina</taxon>
        <taxon>Agaricomycetes</taxon>
        <taxon>Agaricomycetidae</taxon>
        <taxon>Agaricales</taxon>
        <taxon>Marasmiineae</taxon>
        <taxon>Marasmiaceae</taxon>
        <taxon>Tetrapyrgos</taxon>
    </lineage>
</organism>
<reference evidence="12 13" key="1">
    <citation type="journal article" date="2020" name="ISME J.">
        <title>Uncovering the hidden diversity of litter-decomposition mechanisms in mushroom-forming fungi.</title>
        <authorList>
            <person name="Floudas D."/>
            <person name="Bentzer J."/>
            <person name="Ahren D."/>
            <person name="Johansson T."/>
            <person name="Persson P."/>
            <person name="Tunlid A."/>
        </authorList>
    </citation>
    <scope>NUCLEOTIDE SEQUENCE [LARGE SCALE GENOMIC DNA]</scope>
    <source>
        <strain evidence="12 13">CBS 291.85</strain>
    </source>
</reference>
<comment type="similarity">
    <text evidence="2">Belongs to the GLE1 family.</text>
</comment>
<dbReference type="GO" id="GO:0005543">
    <property type="term" value="F:phospholipid binding"/>
    <property type="evidence" value="ECO:0007669"/>
    <property type="project" value="TreeGrafter"/>
</dbReference>
<evidence type="ECO:0000256" key="6">
    <source>
        <dbReference type="ARBA" id="ARBA00023010"/>
    </source>
</evidence>
<keyword evidence="13" id="KW-1185">Reference proteome</keyword>
<keyword evidence="3" id="KW-0813">Transport</keyword>
<feature type="compositionally biased region" description="Polar residues" evidence="11">
    <location>
        <begin position="148"/>
        <end position="160"/>
    </location>
</feature>
<dbReference type="GO" id="GO:0005737">
    <property type="term" value="C:cytoplasm"/>
    <property type="evidence" value="ECO:0007669"/>
    <property type="project" value="TreeGrafter"/>
</dbReference>
<dbReference type="GO" id="GO:0016973">
    <property type="term" value="P:poly(A)+ mRNA export from nucleus"/>
    <property type="evidence" value="ECO:0007669"/>
    <property type="project" value="InterPro"/>
</dbReference>
<dbReference type="GO" id="GO:0044614">
    <property type="term" value="C:nuclear pore cytoplasmic filaments"/>
    <property type="evidence" value="ECO:0007669"/>
    <property type="project" value="TreeGrafter"/>
</dbReference>
<evidence type="ECO:0000256" key="7">
    <source>
        <dbReference type="ARBA" id="ARBA00023132"/>
    </source>
</evidence>
<dbReference type="GO" id="GO:0000822">
    <property type="term" value="F:inositol hexakisphosphate binding"/>
    <property type="evidence" value="ECO:0007669"/>
    <property type="project" value="TreeGrafter"/>
</dbReference>
<evidence type="ECO:0000256" key="4">
    <source>
        <dbReference type="ARBA" id="ARBA00022816"/>
    </source>
</evidence>
<protein>
    <recommendedName>
        <fullName evidence="9">mRNA export factor GLE1</fullName>
    </recommendedName>
    <alternativeName>
        <fullName evidence="10">Nucleoporin GLE1</fullName>
    </alternativeName>
</protein>
<feature type="compositionally biased region" description="Polar residues" evidence="11">
    <location>
        <begin position="27"/>
        <end position="40"/>
    </location>
</feature>
<evidence type="ECO:0000256" key="2">
    <source>
        <dbReference type="ARBA" id="ARBA00011056"/>
    </source>
</evidence>
<feature type="compositionally biased region" description="Acidic residues" evidence="11">
    <location>
        <begin position="45"/>
        <end position="68"/>
    </location>
</feature>
<dbReference type="GO" id="GO:0015031">
    <property type="term" value="P:protein transport"/>
    <property type="evidence" value="ECO:0007669"/>
    <property type="project" value="UniProtKB-KW"/>
</dbReference>
<dbReference type="Proteomes" id="UP000559256">
    <property type="component" value="Unassembled WGS sequence"/>
</dbReference>
<dbReference type="InterPro" id="IPR012476">
    <property type="entry name" value="GLE1"/>
</dbReference>
<comment type="caution">
    <text evidence="12">The sequence shown here is derived from an EMBL/GenBank/DDBJ whole genome shotgun (WGS) entry which is preliminary data.</text>
</comment>
<sequence length="595" mass="68690">MRFSAPRSVSPSPTRRHRPKSKRKAESPNTTRRNASTFGLNSPSDNEDSDEEDYEYDESAPSDSDYDTDSVSSEASSSDSFCYGSESEVPVRAPRPSKLPSRPPHEQRYIEDTVAAIRSRLRHNDPYEDWEREMKKDSLRLARKEHNVSQAKLRQSQTLEQAEDLKKRQELHDQQQLEISGMLEKMRLNHQQAEKLLREKWQQREKALWERIEKGIKLDEDKVRAKLEEERWIREEAERKRREQEEKRLAEEKKKKEEEEKKQREEEEERKRVQEEKETREREAREKAERLAAEANQRREVGLTTAEEDWAEARKSLHILKTQGTKFVKARQELKSMWGAARRQITPKVGQVTNDIATINRVSSELVQILLPPNPHPPEVYNALLSSLAKAFLLQAETEVTAEKKSVIPLAQVAFNCLGTLQGLPEVFFAKINQRIGGWAIPIELPGKDWNGRPWADDAERLKASGRREREGEAIYTERVMGVMRLYFAILMIKPQRPLKSMWQLPRCWTWFARLMSERRLLESVTGAQVLYVALDVVGKDAKLIWGVQFVKLLALIYEGTTTGLGNGKLIGGPKPEGIAARGRVQLEIEAIMNG</sequence>
<evidence type="ECO:0000256" key="10">
    <source>
        <dbReference type="ARBA" id="ARBA00029983"/>
    </source>
</evidence>
<accession>A0A8H5CW31</accession>
<dbReference type="AlphaFoldDB" id="A0A8H5CW31"/>
<feature type="compositionally biased region" description="Low complexity" evidence="11">
    <location>
        <begin position="69"/>
        <end position="80"/>
    </location>
</feature>
<keyword evidence="4" id="KW-0509">mRNA transport</keyword>
<feature type="region of interest" description="Disordered" evidence="11">
    <location>
        <begin position="144"/>
        <end position="172"/>
    </location>
</feature>
<dbReference type="Pfam" id="PF07817">
    <property type="entry name" value="GLE1"/>
    <property type="match status" value="1"/>
</dbReference>
<gene>
    <name evidence="12" type="ORF">D9758_012693</name>
</gene>
<evidence type="ECO:0000256" key="1">
    <source>
        <dbReference type="ARBA" id="ARBA00004567"/>
    </source>
</evidence>